<proteinExistence type="predicted"/>
<dbReference type="RefSeq" id="XP_007916679.1">
    <property type="nucleotide sequence ID" value="XM_007918488.1"/>
</dbReference>
<dbReference type="EMBL" id="KB933210">
    <property type="protein sequence ID" value="EON98596.1"/>
    <property type="molecule type" value="Genomic_DNA"/>
</dbReference>
<accession>R8BH06</accession>
<dbReference type="Proteomes" id="UP000014074">
    <property type="component" value="Unassembled WGS sequence"/>
</dbReference>
<reference evidence="3" key="1">
    <citation type="journal article" date="2013" name="Genome Announc.">
        <title>Draft genome sequence of the ascomycete Phaeoacremonium aleophilum strain UCR-PA7, a causal agent of the esca disease complex in grapevines.</title>
        <authorList>
            <person name="Blanco-Ulate B."/>
            <person name="Rolshausen P."/>
            <person name="Cantu D."/>
        </authorList>
    </citation>
    <scope>NUCLEOTIDE SEQUENCE [LARGE SCALE GENOMIC DNA]</scope>
    <source>
        <strain evidence="3">UCR-PA7</strain>
    </source>
</reference>
<name>R8BH06_PHAM7</name>
<feature type="compositionally biased region" description="Basic and acidic residues" evidence="1">
    <location>
        <begin position="249"/>
        <end position="264"/>
    </location>
</feature>
<organism evidence="2 3">
    <name type="scientific">Phaeoacremonium minimum (strain UCR-PA7)</name>
    <name type="common">Esca disease fungus</name>
    <name type="synonym">Togninia minima</name>
    <dbReference type="NCBI Taxonomy" id="1286976"/>
    <lineage>
        <taxon>Eukaryota</taxon>
        <taxon>Fungi</taxon>
        <taxon>Dikarya</taxon>
        <taxon>Ascomycota</taxon>
        <taxon>Pezizomycotina</taxon>
        <taxon>Sordariomycetes</taxon>
        <taxon>Sordariomycetidae</taxon>
        <taxon>Togniniales</taxon>
        <taxon>Togniniaceae</taxon>
        <taxon>Phaeoacremonium</taxon>
    </lineage>
</organism>
<dbReference type="HOGENOM" id="CLU_931220_0_0_1"/>
<evidence type="ECO:0000313" key="3">
    <source>
        <dbReference type="Proteomes" id="UP000014074"/>
    </source>
</evidence>
<protein>
    <submittedName>
        <fullName evidence="2">Uncharacterized protein</fullName>
    </submittedName>
</protein>
<dbReference type="KEGG" id="tmn:UCRPA7_5945"/>
<dbReference type="AlphaFoldDB" id="R8BH06"/>
<keyword evidence="3" id="KW-1185">Reference proteome</keyword>
<evidence type="ECO:0000313" key="2">
    <source>
        <dbReference type="EMBL" id="EON98596.1"/>
    </source>
</evidence>
<evidence type="ECO:0000256" key="1">
    <source>
        <dbReference type="SAM" id="MobiDB-lite"/>
    </source>
</evidence>
<dbReference type="GeneID" id="19326551"/>
<feature type="compositionally biased region" description="Polar residues" evidence="1">
    <location>
        <begin position="278"/>
        <end position="299"/>
    </location>
</feature>
<feature type="region of interest" description="Disordered" evidence="1">
    <location>
        <begin position="242"/>
        <end position="299"/>
    </location>
</feature>
<feature type="compositionally biased region" description="Low complexity" evidence="1">
    <location>
        <begin position="42"/>
        <end position="57"/>
    </location>
</feature>
<sequence length="299" mass="33607">MDFRHLGIPFVVYDQGDSRNLRTPYHDDVLPREFAEQHLPDSRGSNSNRNRPQSSRNKATTQGRSWLDDDTAPRKDSVAPATLVTAPRYSRHPRLVPMEFVFKELEAHLKDSHTFYASYKTAYTNMTQHLDGIASVSSMEMLWKDLLQKKFENTREKNKFVTAAAKISQTIEEASMVAGVSNALDRDAAAQLAYERNLRKVNKLRVISGDITKLAKWALTELAIDDLLDEINAAIRVLQSEPVGKKPAHREGNDNNGDRGHNDNYGDYGNTNQDNGGMSTTNQQDNDGDVPQQSGWTSN</sequence>
<feature type="region of interest" description="Disordered" evidence="1">
    <location>
        <begin position="36"/>
        <end position="79"/>
    </location>
</feature>
<gene>
    <name evidence="2" type="ORF">UCRPA7_5945</name>
</gene>
<feature type="compositionally biased region" description="Low complexity" evidence="1">
    <location>
        <begin position="265"/>
        <end position="277"/>
    </location>
</feature>